<evidence type="ECO:0000313" key="3">
    <source>
        <dbReference type="EMBL" id="MTD58307.1"/>
    </source>
</evidence>
<evidence type="ECO:0000313" key="4">
    <source>
        <dbReference type="Proteomes" id="UP000440096"/>
    </source>
</evidence>
<evidence type="ECO:0000256" key="1">
    <source>
        <dbReference type="SAM" id="Phobius"/>
    </source>
</evidence>
<feature type="transmembrane region" description="Helical" evidence="1">
    <location>
        <begin position="29"/>
        <end position="46"/>
    </location>
</feature>
<gene>
    <name evidence="3" type="ORF">GKO32_30645</name>
</gene>
<comment type="caution">
    <text evidence="3">The sequence shown here is derived from an EMBL/GenBank/DDBJ whole genome shotgun (WGS) entry which is preliminary data.</text>
</comment>
<proteinExistence type="predicted"/>
<evidence type="ECO:0000256" key="2">
    <source>
        <dbReference type="SAM" id="SignalP"/>
    </source>
</evidence>
<dbReference type="AlphaFoldDB" id="A0A6N7Z995"/>
<protein>
    <recommendedName>
        <fullName evidence="5">MFS transporter</fullName>
    </recommendedName>
</protein>
<keyword evidence="1" id="KW-0472">Membrane</keyword>
<dbReference type="Proteomes" id="UP000440096">
    <property type="component" value="Unassembled WGS sequence"/>
</dbReference>
<feature type="chain" id="PRO_5038732550" description="MFS transporter" evidence="2">
    <location>
        <begin position="22"/>
        <end position="161"/>
    </location>
</feature>
<keyword evidence="1" id="KW-1133">Transmembrane helix</keyword>
<dbReference type="EMBL" id="WMBA01000065">
    <property type="protein sequence ID" value="MTD58307.1"/>
    <property type="molecule type" value="Genomic_DNA"/>
</dbReference>
<feature type="transmembrane region" description="Helical" evidence="1">
    <location>
        <begin position="53"/>
        <end position="70"/>
    </location>
</feature>
<accession>A0A6N7Z995</accession>
<keyword evidence="2" id="KW-0732">Signal</keyword>
<feature type="transmembrane region" description="Helical" evidence="1">
    <location>
        <begin position="82"/>
        <end position="99"/>
    </location>
</feature>
<reference evidence="3 4" key="1">
    <citation type="submission" date="2019-11" db="EMBL/GenBank/DDBJ databases">
        <title>Draft genome of Amycolatopsis RM579.</title>
        <authorList>
            <person name="Duangmal K."/>
            <person name="Mingma R."/>
        </authorList>
    </citation>
    <scope>NUCLEOTIDE SEQUENCE [LARGE SCALE GENOMIC DNA]</scope>
    <source>
        <strain evidence="3 4">RM579</strain>
    </source>
</reference>
<keyword evidence="4" id="KW-1185">Reference proteome</keyword>
<dbReference type="OrthoDB" id="3689195at2"/>
<keyword evidence="1" id="KW-0812">Transmembrane</keyword>
<organism evidence="3 4">
    <name type="scientific">Amycolatopsis pithecellobii</name>
    <dbReference type="NCBI Taxonomy" id="664692"/>
    <lineage>
        <taxon>Bacteria</taxon>
        <taxon>Bacillati</taxon>
        <taxon>Actinomycetota</taxon>
        <taxon>Actinomycetes</taxon>
        <taxon>Pseudonocardiales</taxon>
        <taxon>Pseudonocardiaceae</taxon>
        <taxon>Amycolatopsis</taxon>
    </lineage>
</organism>
<sequence length="161" mass="16598">MRGILLALCSAGLGITAHALADGSLPDATGTLVLTVLIGWVGAALAEKTKGPLGVLAVLGVAQLAMHLVLTELMEHSAPAQPAMYVAHAIATVLTAGLLTHAESMARIAVASLWLLMPVVWRPAPVPAAPRQVPAESVADVPLLSVLLRRVHGRRGPPTRS</sequence>
<feature type="signal peptide" evidence="2">
    <location>
        <begin position="1"/>
        <end position="21"/>
    </location>
</feature>
<name>A0A6N7Z995_9PSEU</name>
<evidence type="ECO:0008006" key="5">
    <source>
        <dbReference type="Google" id="ProtNLM"/>
    </source>
</evidence>